<dbReference type="GeneID" id="26628064"/>
<organism evidence="1 2">
    <name type="scientific">Enterococcus phage IME-EFm5</name>
    <dbReference type="NCBI Taxonomy" id="1718158"/>
    <lineage>
        <taxon>Viruses</taxon>
        <taxon>Duplodnaviria</taxon>
        <taxon>Heunggongvirae</taxon>
        <taxon>Uroviricota</taxon>
        <taxon>Caudoviricetes</taxon>
        <taxon>Efemquintavirus</taxon>
        <taxon>Efemquintavirus Efm5</taxon>
    </lineage>
</organism>
<dbReference type="Proteomes" id="UP000203130">
    <property type="component" value="Segment"/>
</dbReference>
<dbReference type="KEGG" id="vg:26628064"/>
<sequence>MFGKKENNIMSTLSNVSNTNTTGSFKLKVFVTGITEPVIIGTFTSYVEADAFARKNISKQKQLSHLPQADRKQYSGTIQAENGMVIYAMSVNAYIIEEEL</sequence>
<accession>A0A0M5M746</accession>
<gene>
    <name evidence="1" type="ORF">EFm5_25</name>
</gene>
<keyword evidence="2" id="KW-1185">Reference proteome</keyword>
<dbReference type="RefSeq" id="YP_009200895.1">
    <property type="nucleotide sequence ID" value="NC_028826.1"/>
</dbReference>
<proteinExistence type="predicted"/>
<name>A0A0M5M746_9CAUD</name>
<evidence type="ECO:0000313" key="2">
    <source>
        <dbReference type="Proteomes" id="UP000203130"/>
    </source>
</evidence>
<evidence type="ECO:0000313" key="1">
    <source>
        <dbReference type="EMBL" id="ALF01994.1"/>
    </source>
</evidence>
<reference evidence="1 2" key="1">
    <citation type="submission" date="2015-08" db="EMBL/GenBank/DDBJ databases">
        <title>Complete genome sequence analysis of novel bacteriophage IME-EFm5.</title>
        <authorList>
            <person name="Gong P."/>
            <person name="Han W."/>
            <person name="Gu J."/>
        </authorList>
    </citation>
    <scope>NUCLEOTIDE SEQUENCE [LARGE SCALE GENOMIC DNA]</scope>
</reference>
<dbReference type="EMBL" id="KT588072">
    <property type="protein sequence ID" value="ALF01994.1"/>
    <property type="molecule type" value="Genomic_DNA"/>
</dbReference>
<protein>
    <submittedName>
        <fullName evidence="1">Binding-protein-dependent transport systems inner membrane component</fullName>
    </submittedName>
</protein>